<reference evidence="2 3" key="1">
    <citation type="submission" date="2020-04" db="EMBL/GenBank/DDBJ databases">
        <title>Phylogenetic Diversity and Antibacterial Activity against Ralstonia solanacearum of Endophytic Actinomycete Isolated from Moss.</title>
        <authorList>
            <person name="Zhuang X."/>
        </authorList>
    </citation>
    <scope>NUCLEOTIDE SEQUENCE [LARGE SCALE GENOMIC DNA]</scope>
    <source>
        <strain evidence="2 3">LD120</strain>
    </source>
</reference>
<dbReference type="RefSeq" id="WP_168540442.1">
    <property type="nucleotide sequence ID" value="NZ_JAAWWP010000010.1"/>
</dbReference>
<dbReference type="EMBL" id="JAAWWP010000010">
    <property type="protein sequence ID" value="NKI43143.1"/>
    <property type="molecule type" value="Genomic_DNA"/>
</dbReference>
<name>A0ABX1H531_9ACTN</name>
<feature type="region of interest" description="Disordered" evidence="1">
    <location>
        <begin position="20"/>
        <end position="62"/>
    </location>
</feature>
<dbReference type="Proteomes" id="UP000772196">
    <property type="component" value="Unassembled WGS sequence"/>
</dbReference>
<sequence>MTATAAVAAAVGLSLVLTGCGGSGKSKSRSHKGSSSHKHDDHDSGANASGGSGTGSGSSSAKVRRQITLEVFGSGRSQVAYTLDTNHVEQAALPWKKTGTLSLTKAEQQVGRSIGIVPGSVRREDGKLEAAACRITVDGKVVVDKKAGVAKPCQYEVK</sequence>
<evidence type="ECO:0000313" key="3">
    <source>
        <dbReference type="Proteomes" id="UP000772196"/>
    </source>
</evidence>
<accession>A0ABX1H531</accession>
<organism evidence="2 3">
    <name type="scientific">Streptomyces physcomitrii</name>
    <dbReference type="NCBI Taxonomy" id="2724184"/>
    <lineage>
        <taxon>Bacteria</taxon>
        <taxon>Bacillati</taxon>
        <taxon>Actinomycetota</taxon>
        <taxon>Actinomycetes</taxon>
        <taxon>Kitasatosporales</taxon>
        <taxon>Streptomycetaceae</taxon>
        <taxon>Streptomyces</taxon>
    </lineage>
</organism>
<evidence type="ECO:0008006" key="4">
    <source>
        <dbReference type="Google" id="ProtNLM"/>
    </source>
</evidence>
<protein>
    <recommendedName>
        <fullName evidence="4">MmpS family membrane protein</fullName>
    </recommendedName>
</protein>
<evidence type="ECO:0000313" key="2">
    <source>
        <dbReference type="EMBL" id="NKI43143.1"/>
    </source>
</evidence>
<gene>
    <name evidence="2" type="ORF">HFV08_18255</name>
</gene>
<dbReference type="InterPro" id="IPR038468">
    <property type="entry name" value="MmpS_C"/>
</dbReference>
<keyword evidence="3" id="KW-1185">Reference proteome</keyword>
<dbReference type="Gene3D" id="2.60.40.2880">
    <property type="entry name" value="MmpS1-5, C-terminal soluble domain"/>
    <property type="match status" value="1"/>
</dbReference>
<evidence type="ECO:0000256" key="1">
    <source>
        <dbReference type="SAM" id="MobiDB-lite"/>
    </source>
</evidence>
<comment type="caution">
    <text evidence="2">The sequence shown here is derived from an EMBL/GenBank/DDBJ whole genome shotgun (WGS) entry which is preliminary data.</text>
</comment>
<feature type="compositionally biased region" description="Basic residues" evidence="1">
    <location>
        <begin position="26"/>
        <end position="36"/>
    </location>
</feature>
<proteinExistence type="predicted"/>